<dbReference type="PROSITE" id="PS51257">
    <property type="entry name" value="PROKAR_LIPOPROTEIN"/>
    <property type="match status" value="1"/>
</dbReference>
<dbReference type="GO" id="GO:0006508">
    <property type="term" value="P:proteolysis"/>
    <property type="evidence" value="ECO:0007669"/>
    <property type="project" value="InterPro"/>
</dbReference>
<evidence type="ECO:0000259" key="1">
    <source>
        <dbReference type="SMART" id="SM00245"/>
    </source>
</evidence>
<gene>
    <name evidence="2" type="ORF">HMPREF0636_1377</name>
</gene>
<proteinExistence type="predicted"/>
<name>Z4WZ77_9PORP</name>
<dbReference type="Gene3D" id="3.90.226.10">
    <property type="entry name" value="2-enoyl-CoA Hydratase, Chain A, domain 1"/>
    <property type="match status" value="1"/>
</dbReference>
<keyword evidence="3" id="KW-1185">Reference proteome</keyword>
<sequence>MFRKFLYSLIASIWVLSSCSTVDEFSSDPYKNYDQLWETLDKNYCYFDLKLPRGVTWRDLYHKHRVHLRPNMSSDSLFLIMTQLLSELKDGHVNLATPFDYGRYWRWKSDYPRGYDTELIEDYLGDDYRIAGAMLYTRLQKNGHLADSIGYIRLSSFASGLSDGNINAALSRLVDCRALILDIRGNGGGQVTTSDLLARHFINKGRLIGYMSHKTGPGHNDFSLKHPLHLKPLERGLKWLRPVVLLVDRGVYSAANDFTLRMKGLPFVTVMGTQTGGGAGLPMSSELPNGWGVRFSSSRTFDASGADIEFGIQPDKELQFSQEKSRLGYDTMIEGAVIYLRDRFENFKRTRRWEK</sequence>
<dbReference type="InterPro" id="IPR029045">
    <property type="entry name" value="ClpP/crotonase-like_dom_sf"/>
</dbReference>
<dbReference type="PANTHER" id="PTHR11261">
    <property type="entry name" value="INTERPHOTORECEPTOR RETINOID-BINDING PROTEIN"/>
    <property type="match status" value="1"/>
</dbReference>
<dbReference type="Pfam" id="PF14684">
    <property type="entry name" value="Tricorn_C1"/>
    <property type="match status" value="1"/>
</dbReference>
<organism evidence="2 3">
    <name type="scientific">Porphyromonas catoniae ATCC 51270</name>
    <dbReference type="NCBI Taxonomy" id="887901"/>
    <lineage>
        <taxon>Bacteria</taxon>
        <taxon>Pseudomonadati</taxon>
        <taxon>Bacteroidota</taxon>
        <taxon>Bacteroidia</taxon>
        <taxon>Bacteroidales</taxon>
        <taxon>Porphyromonadaceae</taxon>
        <taxon>Porphyromonas</taxon>
    </lineage>
</organism>
<accession>Z4WZ77</accession>
<dbReference type="Pfam" id="PF03572">
    <property type="entry name" value="Peptidase_S41"/>
    <property type="match status" value="1"/>
</dbReference>
<dbReference type="InterPro" id="IPR028204">
    <property type="entry name" value="Tricorn_C1"/>
</dbReference>
<dbReference type="RefSeq" id="WP_044168249.1">
    <property type="nucleotide sequence ID" value="NZ_JDFF01000009.1"/>
</dbReference>
<comment type="caution">
    <text evidence="2">The sequence shown here is derived from an EMBL/GenBank/DDBJ whole genome shotgun (WGS) entry which is preliminary data.</text>
</comment>
<dbReference type="AlphaFoldDB" id="Z4WZ77"/>
<dbReference type="OrthoDB" id="6397760at2"/>
<dbReference type="PATRIC" id="fig|887901.3.peg.499"/>
<dbReference type="SUPFAM" id="SSF52096">
    <property type="entry name" value="ClpP/crotonase"/>
    <property type="match status" value="1"/>
</dbReference>
<reference evidence="2 3" key="1">
    <citation type="submission" date="2014-01" db="EMBL/GenBank/DDBJ databases">
        <authorList>
            <person name="Durkin A.S."/>
            <person name="McCorrison J."/>
            <person name="Torralba M."/>
            <person name="Gillis M."/>
            <person name="Haft D.H."/>
            <person name="Methe B."/>
            <person name="Sutton G."/>
            <person name="Nelson K.E."/>
        </authorList>
    </citation>
    <scope>NUCLEOTIDE SEQUENCE [LARGE SCALE GENOMIC DNA]</scope>
    <source>
        <strain evidence="2 3">ATCC 51270</strain>
    </source>
</reference>
<dbReference type="PANTHER" id="PTHR11261:SF3">
    <property type="entry name" value="RETINOL-BINDING PROTEIN 3"/>
    <property type="match status" value="1"/>
</dbReference>
<dbReference type="EMBL" id="JDFF01000009">
    <property type="protein sequence ID" value="EWC93045.1"/>
    <property type="molecule type" value="Genomic_DNA"/>
</dbReference>
<evidence type="ECO:0000313" key="3">
    <source>
        <dbReference type="Proteomes" id="UP000023482"/>
    </source>
</evidence>
<dbReference type="InterPro" id="IPR005151">
    <property type="entry name" value="Tail-specific_protease"/>
</dbReference>
<protein>
    <submittedName>
        <fullName evidence="2">Peptidase, S41 family</fullName>
    </submittedName>
</protein>
<dbReference type="CDD" id="cd07563">
    <property type="entry name" value="Peptidase_S41_IRBP"/>
    <property type="match status" value="1"/>
</dbReference>
<dbReference type="Gene3D" id="3.30.750.44">
    <property type="match status" value="1"/>
</dbReference>
<dbReference type="Proteomes" id="UP000023482">
    <property type="component" value="Unassembled WGS sequence"/>
</dbReference>
<dbReference type="GO" id="GO:0008236">
    <property type="term" value="F:serine-type peptidase activity"/>
    <property type="evidence" value="ECO:0007669"/>
    <property type="project" value="InterPro"/>
</dbReference>
<dbReference type="SMART" id="SM00245">
    <property type="entry name" value="TSPc"/>
    <property type="match status" value="1"/>
</dbReference>
<feature type="domain" description="Tail specific protease" evidence="1">
    <location>
        <begin position="118"/>
        <end position="319"/>
    </location>
</feature>
<evidence type="ECO:0000313" key="2">
    <source>
        <dbReference type="EMBL" id="EWC93045.1"/>
    </source>
</evidence>